<comment type="caution">
    <text evidence="1">The sequence shown here is derived from an EMBL/GenBank/DDBJ whole genome shotgun (WGS) entry which is preliminary data.</text>
</comment>
<name>A0A1R3KQ57_9ROSI</name>
<gene>
    <name evidence="1" type="ORF">COLO4_05698</name>
</gene>
<dbReference type="Proteomes" id="UP000187203">
    <property type="component" value="Unassembled WGS sequence"/>
</dbReference>
<dbReference type="EMBL" id="AWUE01012429">
    <property type="protein sequence ID" value="OMP09211.1"/>
    <property type="molecule type" value="Genomic_DNA"/>
</dbReference>
<dbReference type="AlphaFoldDB" id="A0A1R3KQ57"/>
<protein>
    <submittedName>
        <fullName evidence="1">Uncharacterized protein</fullName>
    </submittedName>
</protein>
<organism evidence="1 2">
    <name type="scientific">Corchorus olitorius</name>
    <dbReference type="NCBI Taxonomy" id="93759"/>
    <lineage>
        <taxon>Eukaryota</taxon>
        <taxon>Viridiplantae</taxon>
        <taxon>Streptophyta</taxon>
        <taxon>Embryophyta</taxon>
        <taxon>Tracheophyta</taxon>
        <taxon>Spermatophyta</taxon>
        <taxon>Magnoliopsida</taxon>
        <taxon>eudicotyledons</taxon>
        <taxon>Gunneridae</taxon>
        <taxon>Pentapetalae</taxon>
        <taxon>rosids</taxon>
        <taxon>malvids</taxon>
        <taxon>Malvales</taxon>
        <taxon>Malvaceae</taxon>
        <taxon>Grewioideae</taxon>
        <taxon>Apeibeae</taxon>
        <taxon>Corchorus</taxon>
    </lineage>
</organism>
<keyword evidence="2" id="KW-1185">Reference proteome</keyword>
<sequence length="72" mass="7936">MAEGGRDLRRDLAKTAALVGSVPEMKKPGQSLTYNYFGHIGLKGPKLQQIRLRGNQLRNGVLKYDLALARAN</sequence>
<evidence type="ECO:0000313" key="1">
    <source>
        <dbReference type="EMBL" id="OMP09211.1"/>
    </source>
</evidence>
<reference evidence="2" key="1">
    <citation type="submission" date="2013-09" db="EMBL/GenBank/DDBJ databases">
        <title>Corchorus olitorius genome sequencing.</title>
        <authorList>
            <person name="Alam M."/>
            <person name="Haque M.S."/>
            <person name="Islam M.S."/>
            <person name="Emdad E.M."/>
            <person name="Islam M.M."/>
            <person name="Ahmed B."/>
            <person name="Halim A."/>
            <person name="Hossen Q.M.M."/>
            <person name="Hossain M.Z."/>
            <person name="Ahmed R."/>
            <person name="Khan M.M."/>
            <person name="Islam R."/>
            <person name="Rashid M.M."/>
            <person name="Khan S.A."/>
            <person name="Rahman M.S."/>
            <person name="Alam M."/>
            <person name="Yahiya A.S."/>
            <person name="Khan M.S."/>
            <person name="Azam M.S."/>
            <person name="Haque T."/>
            <person name="Lashkar M.Z.H."/>
            <person name="Akhand A.I."/>
            <person name="Morshed G."/>
            <person name="Roy S."/>
            <person name="Uddin K.S."/>
            <person name="Rabeya T."/>
            <person name="Hossain A.S."/>
            <person name="Chowdhury A."/>
            <person name="Snigdha A.R."/>
            <person name="Mortoza M.S."/>
            <person name="Matin S.A."/>
            <person name="Hoque S.M.E."/>
            <person name="Islam M.K."/>
            <person name="Roy D.K."/>
            <person name="Haider R."/>
            <person name="Moosa M.M."/>
            <person name="Elias S.M."/>
            <person name="Hasan A.M."/>
            <person name="Jahan S."/>
            <person name="Shafiuddin M."/>
            <person name="Mahmood N."/>
            <person name="Shommy N.S."/>
        </authorList>
    </citation>
    <scope>NUCLEOTIDE SEQUENCE [LARGE SCALE GENOMIC DNA]</scope>
    <source>
        <strain evidence="2">cv. O-4</strain>
    </source>
</reference>
<proteinExistence type="predicted"/>
<evidence type="ECO:0000313" key="2">
    <source>
        <dbReference type="Proteomes" id="UP000187203"/>
    </source>
</evidence>
<accession>A0A1R3KQ57</accession>